<dbReference type="Pfam" id="PF13965">
    <property type="entry name" value="SID-1_RNA_chan"/>
    <property type="match status" value="5"/>
</dbReference>
<dbReference type="EMBL" id="DS268432">
    <property type="protein sequence ID" value="EFO97323.1"/>
    <property type="molecule type" value="Genomic_DNA"/>
</dbReference>
<dbReference type="GO" id="GO:0051033">
    <property type="term" value="F:RNA transmembrane transporter activity"/>
    <property type="evidence" value="ECO:0007669"/>
    <property type="project" value="TreeGrafter"/>
</dbReference>
<feature type="transmembrane region" description="Helical" evidence="9">
    <location>
        <begin position="534"/>
        <end position="555"/>
    </location>
</feature>
<dbReference type="OrthoDB" id="416618at2759"/>
<evidence type="ECO:0000256" key="8">
    <source>
        <dbReference type="SAM" id="MobiDB-lite"/>
    </source>
</evidence>
<comment type="subcellular location">
    <subcellularLocation>
        <location evidence="1">Membrane</location>
        <topology evidence="1">Multi-pass membrane protein</topology>
    </subcellularLocation>
</comment>
<dbReference type="GO" id="GO:0003725">
    <property type="term" value="F:double-stranded RNA binding"/>
    <property type="evidence" value="ECO:0007669"/>
    <property type="project" value="TreeGrafter"/>
</dbReference>
<feature type="transmembrane region" description="Helical" evidence="9">
    <location>
        <begin position="596"/>
        <end position="623"/>
    </location>
</feature>
<dbReference type="HOGENOM" id="CLU_251483_0_0_1"/>
<protein>
    <recommendedName>
        <fullName evidence="12">SID1 transmembrane family member 1</fullName>
    </recommendedName>
</protein>
<dbReference type="GO" id="GO:0005764">
    <property type="term" value="C:lysosome"/>
    <property type="evidence" value="ECO:0007669"/>
    <property type="project" value="TreeGrafter"/>
</dbReference>
<name>E3MB37_CAERE</name>
<feature type="transmembrane region" description="Helical" evidence="9">
    <location>
        <begin position="421"/>
        <end position="440"/>
    </location>
</feature>
<keyword evidence="7" id="KW-0325">Glycoprotein</keyword>
<feature type="transmembrane region" description="Helical" evidence="9">
    <location>
        <begin position="390"/>
        <end position="409"/>
    </location>
</feature>
<feature type="transmembrane region" description="Helical" evidence="9">
    <location>
        <begin position="938"/>
        <end position="958"/>
    </location>
</feature>
<evidence type="ECO:0000256" key="6">
    <source>
        <dbReference type="ARBA" id="ARBA00023136"/>
    </source>
</evidence>
<feature type="transmembrane region" description="Helical" evidence="9">
    <location>
        <begin position="1018"/>
        <end position="1037"/>
    </location>
</feature>
<feature type="transmembrane region" description="Helical" evidence="9">
    <location>
        <begin position="991"/>
        <end position="1011"/>
    </location>
</feature>
<feature type="transmembrane region" description="Helical" evidence="9">
    <location>
        <begin position="361"/>
        <end position="384"/>
    </location>
</feature>
<dbReference type="GO" id="GO:0005886">
    <property type="term" value="C:plasma membrane"/>
    <property type="evidence" value="ECO:0007669"/>
    <property type="project" value="TreeGrafter"/>
</dbReference>
<sequence>MIFSVRVIFTSLDHNICKPVSLVLMRGPSYLSTFLPRIQTFDGPSTQYFNLAETLCEQRNLRNATLTEFTDTVRLSVSSSVPATYTIKVVQVFGYVLGMLPVKNTVSPPEPVFYRFSFPDFINAISIRVTSDDNHCGRVTIQAANCPVFDTEGQVVLYDSYVHQTFTKKSFIIVNLEDFDRDIHVIVSVLPIDTPCLTRGRYTWLNDTSTNSRSKNVTIEVNAFNPFCCYRRGNDNNPDDHEDDGTWHLWNLSLSQLFVILPISSIVIAKHADSFFAKDTDICNFNFECSTPLGNLKAFNSMLSASSIIFASGINVFFSFYLKRQRRFFPLNSCIFLTGVLWTLMNYCPQKHSFHLSKLRWIKFAVTMTMIMTTLEAKFLLFGIRAGRNLFQYRFIGSMTMILMFSIILDTTMESPEVHKISICLIVLTSILYTIFFSYIQGLDFLARLFNSIRRKAKRYYRWIRLCCSRNAYLSQSIGDIHVIQSEDDVINLTQSVEPTAVAPSTSRNQENIVSFVTIWQVSHLLAAHILTLLVWHFAFFNVTLSCILAFSSLIRLSSLYCSKVSFETSAPVIILVTITPTTVAQTHRILCDNYYFFLTCCVVVVYFYIQVASICTVVTCGIKNIKHRVFFKNSWNRLARFLTIRDNWHIFPFSSNEQKPRIIQYDEHLKNLTTKGGLVTDLYQLAPSNDSRPFAVRVVFITREGTPTSNPASLVLMRGKSYLSNFLPRIQTLDGSSREFYFLAETLCENRNLKGKTLTEYNETVMLTVSSSVPASYELKVKQIHGYILNMSSINVALSPSEPIFYRFSFPDFVDEISISVTSEDIYCGRVTIQTADCPVFDTEGQVVLYDSYDHQTFTKKSFLIVKRTDFGPDIHVIITVLPFDSPCRINKLIANSSADDLRVKHVTAEIQHFQRYFTYRINDNWNPEDVGESFNLWNMSLPALFLMTPMALVVIFKHSNLYFAKDSDTCNFNYECSISWGPFKAFNNMLSASSIIVAAIINICFSFYYQRQRRFFPLNSCVLLTGVLWTLMNYCPQKDSFHLYTIAMIMTVLEAKFALFGIRNERTYFGPRYIGSMTMFLMVLIIFDTMAESIIFHYIMIVMIFVTNLIYACLFSYAQGFVAVVRVSTAIKPILNECFRWIFPCCCRQDDNTRVPPIPSEDEFNERNRRQAAEQQQQLQQQHYREQLPLQPPSREADPHNYSETEPLIRNGSEAEYVEIMPDANSASGLQNEQNRGQINQEQETGLPDNQRIETEEQDNQHNRTGVQDNQRNQPTHNQILMGIYFIGNLAIIVGFTLAIVIWPQIDSIKMVLRTLQCDFAWYFVLFCVNKYQNDPPTVDKDKRLIRNWFCVTTCIFLLLIIAWGCLSMFLLTAYTRVTHCVITSLIQLWPSAESRTLNAGCISKLIGFDYHDVLHLVSSMICIAYPLMVHLVDSHLHENAHRVKF</sequence>
<feature type="region of interest" description="Disordered" evidence="8">
    <location>
        <begin position="1192"/>
        <end position="1211"/>
    </location>
</feature>
<feature type="transmembrane region" description="Helical" evidence="9">
    <location>
        <begin position="1351"/>
        <end position="1374"/>
    </location>
</feature>
<gene>
    <name evidence="10" type="ORF">CRE_16689</name>
</gene>
<feature type="transmembrane region" description="Helical" evidence="9">
    <location>
        <begin position="1099"/>
        <end position="1120"/>
    </location>
</feature>
<evidence type="ECO:0000256" key="9">
    <source>
        <dbReference type="SAM" id="Phobius"/>
    </source>
</evidence>
<dbReference type="InParanoid" id="E3MB37"/>
<feature type="region of interest" description="Disordered" evidence="8">
    <location>
        <begin position="1156"/>
        <end position="1184"/>
    </location>
</feature>
<keyword evidence="11" id="KW-1185">Reference proteome</keyword>
<proteinExistence type="inferred from homology"/>
<evidence type="ECO:0000256" key="3">
    <source>
        <dbReference type="ARBA" id="ARBA00022692"/>
    </source>
</evidence>
<dbReference type="InterPro" id="IPR025958">
    <property type="entry name" value="SID1_TM_fam"/>
</dbReference>
<keyword evidence="5 9" id="KW-1133">Transmembrane helix</keyword>
<accession>E3MB37</accession>
<keyword evidence="6 9" id="KW-0472">Membrane</keyword>
<feature type="transmembrane region" description="Helical" evidence="9">
    <location>
        <begin position="328"/>
        <end position="349"/>
    </location>
</feature>
<feature type="transmembrane region" description="Helical" evidence="9">
    <location>
        <begin position="1043"/>
        <end position="1063"/>
    </location>
</feature>
<feature type="transmembrane region" description="Helical" evidence="9">
    <location>
        <begin position="1416"/>
        <end position="1435"/>
    </location>
</feature>
<dbReference type="Proteomes" id="UP000008281">
    <property type="component" value="Unassembled WGS sequence"/>
</dbReference>
<feature type="transmembrane region" description="Helical" evidence="9">
    <location>
        <begin position="1311"/>
        <end position="1331"/>
    </location>
</feature>
<feature type="compositionally biased region" description="Low complexity" evidence="8">
    <location>
        <begin position="1175"/>
        <end position="1184"/>
    </location>
</feature>
<keyword evidence="3 9" id="KW-0812">Transmembrane</keyword>
<feature type="transmembrane region" description="Helical" evidence="9">
    <location>
        <begin position="302"/>
        <end position="322"/>
    </location>
</feature>
<evidence type="ECO:0000256" key="1">
    <source>
        <dbReference type="ARBA" id="ARBA00004141"/>
    </source>
</evidence>
<evidence type="ECO:0000313" key="11">
    <source>
        <dbReference type="Proteomes" id="UP000008281"/>
    </source>
</evidence>
<evidence type="ECO:0008006" key="12">
    <source>
        <dbReference type="Google" id="ProtNLM"/>
    </source>
</evidence>
<evidence type="ECO:0000256" key="2">
    <source>
        <dbReference type="ARBA" id="ARBA00006618"/>
    </source>
</evidence>
<evidence type="ECO:0000313" key="10">
    <source>
        <dbReference type="EMBL" id="EFO97323.1"/>
    </source>
</evidence>
<feature type="transmembrane region" description="Helical" evidence="9">
    <location>
        <begin position="1282"/>
        <end position="1305"/>
    </location>
</feature>
<reference evidence="10" key="1">
    <citation type="submission" date="2007-07" db="EMBL/GenBank/DDBJ databases">
        <title>PCAP assembly of the Caenorhabditis remanei genome.</title>
        <authorList>
            <consortium name="The Caenorhabditis remanei Sequencing Consortium"/>
            <person name="Wilson R.K."/>
        </authorList>
    </citation>
    <scope>NUCLEOTIDE SEQUENCE [LARGE SCALE GENOMIC DNA]</scope>
    <source>
        <strain evidence="10">PB4641</strain>
    </source>
</reference>
<dbReference type="PANTHER" id="PTHR12185">
    <property type="entry name" value="SID1 TRANSMEMBRANE FAMILY MEMEBER"/>
    <property type="match status" value="1"/>
</dbReference>
<organism evidence="11">
    <name type="scientific">Caenorhabditis remanei</name>
    <name type="common">Caenorhabditis vulgaris</name>
    <dbReference type="NCBI Taxonomy" id="31234"/>
    <lineage>
        <taxon>Eukaryota</taxon>
        <taxon>Metazoa</taxon>
        <taxon>Ecdysozoa</taxon>
        <taxon>Nematoda</taxon>
        <taxon>Chromadorea</taxon>
        <taxon>Rhabditida</taxon>
        <taxon>Rhabditina</taxon>
        <taxon>Rhabditomorpha</taxon>
        <taxon>Rhabditoidea</taxon>
        <taxon>Rhabditidae</taxon>
        <taxon>Peloderinae</taxon>
        <taxon>Caenorhabditis</taxon>
    </lineage>
</organism>
<comment type="similarity">
    <text evidence="2">Belongs to the SID1 family.</text>
</comment>
<dbReference type="eggNOG" id="ENOG502TI41">
    <property type="taxonomic scope" value="Eukaryota"/>
</dbReference>
<keyword evidence="4" id="KW-0732">Signal</keyword>
<dbReference type="OMA" id="CGRVTIQ"/>
<dbReference type="STRING" id="31234.E3MB37"/>
<dbReference type="PANTHER" id="PTHR12185:SF18">
    <property type="entry name" value="SID1 TRANSMEMBRANE FAMILY MEMBER 1"/>
    <property type="match status" value="1"/>
</dbReference>
<evidence type="ECO:0000256" key="7">
    <source>
        <dbReference type="ARBA" id="ARBA00023180"/>
    </source>
</evidence>
<evidence type="ECO:0000256" key="4">
    <source>
        <dbReference type="ARBA" id="ARBA00022729"/>
    </source>
</evidence>
<feature type="transmembrane region" description="Helical" evidence="9">
    <location>
        <begin position="1075"/>
        <end position="1093"/>
    </location>
</feature>
<evidence type="ECO:0000256" key="5">
    <source>
        <dbReference type="ARBA" id="ARBA00022989"/>
    </source>
</evidence>